<accession>A0AA51MPR1</accession>
<evidence type="ECO:0000313" key="2">
    <source>
        <dbReference type="EMBL" id="MDQ5767100.1"/>
    </source>
</evidence>
<dbReference type="InterPro" id="IPR018392">
    <property type="entry name" value="LysM"/>
</dbReference>
<dbReference type="EMBL" id="CP133217">
    <property type="protein sequence ID" value="WML88038.1"/>
    <property type="molecule type" value="Genomic_DNA"/>
</dbReference>
<evidence type="ECO:0000313" key="4">
    <source>
        <dbReference type="Proteomes" id="UP001223336"/>
    </source>
</evidence>
<dbReference type="RefSeq" id="WP_308133331.1">
    <property type="nucleotide sequence ID" value="NZ_CP133197.1"/>
</dbReference>
<sequence>MFVDTFLIDKARLGLSCLLICTMAGEVTLAAEDTYNCIPMKGDASSINSLYFDQFRANQSMVSPPTAAVNAPSAADNFYIVQKGDTLYAIMRKSGIPIENLIVLNQLPSSHELKAGQALKLPELASTALPRKLPEISATQPWLLPREVTSTTTGGSSEAVDRYVVRVGDTLYAISRQTGVSIERLVSLNQLTASNNINAGQQLRLR</sequence>
<dbReference type="Gene3D" id="3.10.350.10">
    <property type="entry name" value="LysM domain"/>
    <property type="match status" value="2"/>
</dbReference>
<dbReference type="SMART" id="SM00257">
    <property type="entry name" value="LysM"/>
    <property type="match status" value="2"/>
</dbReference>
<proteinExistence type="predicted"/>
<dbReference type="PANTHER" id="PTHR33734">
    <property type="entry name" value="LYSM DOMAIN-CONTAINING GPI-ANCHORED PROTEIN 2"/>
    <property type="match status" value="1"/>
</dbReference>
<dbReference type="AlphaFoldDB" id="A0AA51MPR1"/>
<feature type="domain" description="LysM" evidence="1">
    <location>
        <begin position="161"/>
        <end position="205"/>
    </location>
</feature>
<gene>
    <name evidence="2" type="ORF">RCC75_01065</name>
    <name evidence="3" type="ORF">RCG00_06615</name>
</gene>
<protein>
    <submittedName>
        <fullName evidence="3">LysM peptidoglycan-binding domain-containing protein</fullName>
    </submittedName>
</protein>
<dbReference type="EMBL" id="JAVFKN010000001">
    <property type="protein sequence ID" value="MDQ5767100.1"/>
    <property type="molecule type" value="Genomic_DNA"/>
</dbReference>
<dbReference type="CDD" id="cd00118">
    <property type="entry name" value="LysM"/>
    <property type="match status" value="2"/>
</dbReference>
<reference evidence="3 4" key="1">
    <citation type="submission" date="2023-08" db="EMBL/GenBank/DDBJ databases">
        <title>New molecular markers tilS and rpoB for phylogenetic and monitoring studies of the genus Thiothrix biodiversity.</title>
        <authorList>
            <person name="Ravin N.V."/>
            <person name="Smolyakov D."/>
            <person name="Markov N.D."/>
            <person name="Beletsky A.V."/>
            <person name="Mardanov A.V."/>
            <person name="Rudenko T.S."/>
            <person name="Grabovich M.Y."/>
        </authorList>
    </citation>
    <scope>NUCLEOTIDE SEQUENCE</scope>
    <source>
        <strain evidence="3">DNT52</strain>
        <strain evidence="2 4">H33</strain>
    </source>
</reference>
<dbReference type="Pfam" id="PF01476">
    <property type="entry name" value="LysM"/>
    <property type="match status" value="2"/>
</dbReference>
<dbReference type="Proteomes" id="UP001223336">
    <property type="component" value="Unassembled WGS sequence"/>
</dbReference>
<keyword evidence="4" id="KW-1185">Reference proteome</keyword>
<name>A0AA51MPR1_9GAMM</name>
<evidence type="ECO:0000259" key="1">
    <source>
        <dbReference type="PROSITE" id="PS51782"/>
    </source>
</evidence>
<dbReference type="PROSITE" id="PS51782">
    <property type="entry name" value="LYSM"/>
    <property type="match status" value="2"/>
</dbReference>
<dbReference type="InterPro" id="IPR036779">
    <property type="entry name" value="LysM_dom_sf"/>
</dbReference>
<feature type="domain" description="LysM" evidence="1">
    <location>
        <begin position="77"/>
        <end position="121"/>
    </location>
</feature>
<dbReference type="Proteomes" id="UP001229862">
    <property type="component" value="Chromosome"/>
</dbReference>
<organism evidence="3">
    <name type="scientific">Thiothrix subterranea</name>
    <dbReference type="NCBI Taxonomy" id="2735563"/>
    <lineage>
        <taxon>Bacteria</taxon>
        <taxon>Pseudomonadati</taxon>
        <taxon>Pseudomonadota</taxon>
        <taxon>Gammaproteobacteria</taxon>
        <taxon>Thiotrichales</taxon>
        <taxon>Thiotrichaceae</taxon>
        <taxon>Thiothrix</taxon>
    </lineage>
</organism>
<dbReference type="PANTHER" id="PTHR33734:SF22">
    <property type="entry name" value="MEMBRANE-BOUND LYTIC MUREIN TRANSGLYCOSYLASE D"/>
    <property type="match status" value="1"/>
</dbReference>
<dbReference type="SUPFAM" id="SSF54106">
    <property type="entry name" value="LysM domain"/>
    <property type="match status" value="2"/>
</dbReference>
<evidence type="ECO:0000313" key="3">
    <source>
        <dbReference type="EMBL" id="WML88038.1"/>
    </source>
</evidence>